<dbReference type="EMBL" id="CAJNOK010003094">
    <property type="protein sequence ID" value="CAF0887625.1"/>
    <property type="molecule type" value="Genomic_DNA"/>
</dbReference>
<dbReference type="Proteomes" id="UP000677228">
    <property type="component" value="Unassembled WGS sequence"/>
</dbReference>
<accession>A0A814MKH3</accession>
<organism evidence="2 5">
    <name type="scientific">Didymodactylos carnosus</name>
    <dbReference type="NCBI Taxonomy" id="1234261"/>
    <lineage>
        <taxon>Eukaryota</taxon>
        <taxon>Metazoa</taxon>
        <taxon>Spiralia</taxon>
        <taxon>Gnathifera</taxon>
        <taxon>Rotifera</taxon>
        <taxon>Eurotatoria</taxon>
        <taxon>Bdelloidea</taxon>
        <taxon>Philodinida</taxon>
        <taxon>Philodinidae</taxon>
        <taxon>Didymodactylos</taxon>
    </lineage>
</organism>
<comment type="caution">
    <text evidence="2">The sequence shown here is derived from an EMBL/GenBank/DDBJ whole genome shotgun (WGS) entry which is preliminary data.</text>
</comment>
<proteinExistence type="predicted"/>
<protein>
    <submittedName>
        <fullName evidence="2">Uncharacterized protein</fullName>
    </submittedName>
</protein>
<evidence type="ECO:0000313" key="3">
    <source>
        <dbReference type="EMBL" id="CAF3670431.1"/>
    </source>
</evidence>
<name>A0A814MKH3_9BILA</name>
<dbReference type="EMBL" id="CAJOBA010003095">
    <property type="protein sequence ID" value="CAF3670431.1"/>
    <property type="molecule type" value="Genomic_DNA"/>
</dbReference>
<dbReference type="Proteomes" id="UP000681722">
    <property type="component" value="Unassembled WGS sequence"/>
</dbReference>
<evidence type="ECO:0000313" key="2">
    <source>
        <dbReference type="EMBL" id="CAF1079927.1"/>
    </source>
</evidence>
<dbReference type="Proteomes" id="UP000663829">
    <property type="component" value="Unassembled WGS sequence"/>
</dbReference>
<evidence type="ECO:0000313" key="1">
    <source>
        <dbReference type="EMBL" id="CAF0887625.1"/>
    </source>
</evidence>
<evidence type="ECO:0000313" key="5">
    <source>
        <dbReference type="Proteomes" id="UP000663829"/>
    </source>
</evidence>
<reference evidence="2" key="1">
    <citation type="submission" date="2021-02" db="EMBL/GenBank/DDBJ databases">
        <authorList>
            <person name="Nowell W R."/>
        </authorList>
    </citation>
    <scope>NUCLEOTIDE SEQUENCE</scope>
</reference>
<dbReference type="AlphaFoldDB" id="A0A814MKH3"/>
<keyword evidence="5" id="KW-1185">Reference proteome</keyword>
<evidence type="ECO:0000313" key="4">
    <source>
        <dbReference type="EMBL" id="CAF3845968.1"/>
    </source>
</evidence>
<dbReference type="EMBL" id="CAJOBC010004946">
    <property type="protein sequence ID" value="CAF3845968.1"/>
    <property type="molecule type" value="Genomic_DNA"/>
</dbReference>
<dbReference type="Proteomes" id="UP000682733">
    <property type="component" value="Unassembled WGS sequence"/>
</dbReference>
<dbReference type="EMBL" id="CAJNOQ010004945">
    <property type="protein sequence ID" value="CAF1079927.1"/>
    <property type="molecule type" value="Genomic_DNA"/>
</dbReference>
<gene>
    <name evidence="2" type="ORF">GPM918_LOCUS17714</name>
    <name evidence="1" type="ORF">OVA965_LOCUS8956</name>
    <name evidence="4" type="ORF">SRO942_LOCUS17713</name>
    <name evidence="3" type="ORF">TMI583_LOCUS8952</name>
</gene>
<sequence length="128" mass="14699">MIHKRDVLKTKILGKMQTTAIQCISAPELDATMLEIFPDKSFTVRIDKTLKALQQHTSNIFAPLTMMWAKIQSGLKSKKRLRPKKLRKYVEQAIITLGQATAHFLKERRSMFLSKLIPNEAQAKEDCE</sequence>